<evidence type="ECO:0000256" key="1">
    <source>
        <dbReference type="ARBA" id="ARBA00004571"/>
    </source>
</evidence>
<dbReference type="SUPFAM" id="SSF56935">
    <property type="entry name" value="Porins"/>
    <property type="match status" value="1"/>
</dbReference>
<protein>
    <submittedName>
        <fullName evidence="18">TonB-dependent receptor</fullName>
    </submittedName>
</protein>
<dbReference type="InterPro" id="IPR000531">
    <property type="entry name" value="Beta-barrel_TonB"/>
</dbReference>
<dbReference type="InterPro" id="IPR012910">
    <property type="entry name" value="Plug_dom"/>
</dbReference>
<dbReference type="AlphaFoldDB" id="A0A3E1K7J0"/>
<evidence type="ECO:0000259" key="17">
    <source>
        <dbReference type="Pfam" id="PF07715"/>
    </source>
</evidence>
<organism evidence="18 19">
    <name type="scientific">Wenzhouxiangella sediminis</name>
    <dbReference type="NCBI Taxonomy" id="1792836"/>
    <lineage>
        <taxon>Bacteria</taxon>
        <taxon>Pseudomonadati</taxon>
        <taxon>Pseudomonadota</taxon>
        <taxon>Gammaproteobacteria</taxon>
        <taxon>Chromatiales</taxon>
        <taxon>Wenzhouxiangellaceae</taxon>
        <taxon>Wenzhouxiangella</taxon>
    </lineage>
</organism>
<reference evidence="18 19" key="1">
    <citation type="submission" date="2018-08" db="EMBL/GenBank/DDBJ databases">
        <title>Wenzhouxiangella salilacus sp. nov., a novel bacterium isolated from a saline lake in Xinjiang Province, China.</title>
        <authorList>
            <person name="Han S."/>
        </authorList>
    </citation>
    <scope>NUCLEOTIDE SEQUENCE [LARGE SCALE GENOMIC DNA]</scope>
    <source>
        <strain evidence="18 19">XDB06</strain>
    </source>
</reference>
<evidence type="ECO:0000256" key="6">
    <source>
        <dbReference type="ARBA" id="ARBA00022729"/>
    </source>
</evidence>
<dbReference type="InterPro" id="IPR010917">
    <property type="entry name" value="TonB_rcpt_CS"/>
</dbReference>
<dbReference type="Pfam" id="PF00593">
    <property type="entry name" value="TonB_dep_Rec_b-barrel"/>
    <property type="match status" value="1"/>
</dbReference>
<evidence type="ECO:0000256" key="9">
    <source>
        <dbReference type="ARBA" id="ARBA00023077"/>
    </source>
</evidence>
<evidence type="ECO:0000256" key="2">
    <source>
        <dbReference type="ARBA" id="ARBA00022448"/>
    </source>
</evidence>
<dbReference type="Gene3D" id="2.40.170.20">
    <property type="entry name" value="TonB-dependent receptor, beta-barrel domain"/>
    <property type="match status" value="1"/>
</dbReference>
<dbReference type="PROSITE" id="PS52016">
    <property type="entry name" value="TONB_DEPENDENT_REC_3"/>
    <property type="match status" value="1"/>
</dbReference>
<feature type="short sequence motif" description="TonB C-terminal box" evidence="13">
    <location>
        <begin position="688"/>
        <end position="705"/>
    </location>
</feature>
<keyword evidence="19" id="KW-1185">Reference proteome</keyword>
<evidence type="ECO:0000256" key="4">
    <source>
        <dbReference type="ARBA" id="ARBA00022496"/>
    </source>
</evidence>
<keyword evidence="9 14" id="KW-0798">TonB box</keyword>
<dbReference type="GO" id="GO:0009279">
    <property type="term" value="C:cell outer membrane"/>
    <property type="evidence" value="ECO:0007669"/>
    <property type="project" value="UniProtKB-SubCell"/>
</dbReference>
<keyword evidence="3 12" id="KW-1134">Transmembrane beta strand</keyword>
<accession>A0A3E1K7J0</accession>
<comment type="similarity">
    <text evidence="12 14">Belongs to the TonB-dependent receptor family.</text>
</comment>
<dbReference type="Proteomes" id="UP000260351">
    <property type="component" value="Unassembled WGS sequence"/>
</dbReference>
<keyword evidence="6 15" id="KW-0732">Signal</keyword>
<evidence type="ECO:0000256" key="13">
    <source>
        <dbReference type="PROSITE-ProRule" id="PRU10144"/>
    </source>
</evidence>
<evidence type="ECO:0000256" key="14">
    <source>
        <dbReference type="RuleBase" id="RU003357"/>
    </source>
</evidence>
<keyword evidence="5 12" id="KW-0812">Transmembrane</keyword>
<dbReference type="InterPro" id="IPR036942">
    <property type="entry name" value="Beta-barrel_TonB_sf"/>
</dbReference>
<keyword evidence="18" id="KW-0675">Receptor</keyword>
<dbReference type="OrthoDB" id="5987490at2"/>
<comment type="subcellular location">
    <subcellularLocation>
        <location evidence="1 12">Cell outer membrane</location>
        <topology evidence="1 12">Multi-pass membrane protein</topology>
    </subcellularLocation>
</comment>
<feature type="domain" description="TonB-dependent receptor plug" evidence="17">
    <location>
        <begin position="44"/>
        <end position="149"/>
    </location>
</feature>
<evidence type="ECO:0000256" key="12">
    <source>
        <dbReference type="PROSITE-ProRule" id="PRU01360"/>
    </source>
</evidence>
<name>A0A3E1K7J0_9GAMM</name>
<evidence type="ECO:0000259" key="16">
    <source>
        <dbReference type="Pfam" id="PF00593"/>
    </source>
</evidence>
<evidence type="ECO:0000256" key="11">
    <source>
        <dbReference type="ARBA" id="ARBA00023237"/>
    </source>
</evidence>
<evidence type="ECO:0000256" key="15">
    <source>
        <dbReference type="SAM" id="SignalP"/>
    </source>
</evidence>
<feature type="chain" id="PRO_5017624123" evidence="15">
    <location>
        <begin position="21"/>
        <end position="705"/>
    </location>
</feature>
<evidence type="ECO:0000313" key="18">
    <source>
        <dbReference type="EMBL" id="RFF29951.1"/>
    </source>
</evidence>
<dbReference type="GO" id="GO:0006826">
    <property type="term" value="P:iron ion transport"/>
    <property type="evidence" value="ECO:0007669"/>
    <property type="project" value="UniProtKB-KW"/>
</dbReference>
<evidence type="ECO:0000313" key="19">
    <source>
        <dbReference type="Proteomes" id="UP000260351"/>
    </source>
</evidence>
<dbReference type="Pfam" id="PF07715">
    <property type="entry name" value="Plug"/>
    <property type="match status" value="1"/>
</dbReference>
<keyword evidence="4" id="KW-0410">Iron transport</keyword>
<keyword evidence="10 12" id="KW-0472">Membrane</keyword>
<evidence type="ECO:0000256" key="5">
    <source>
        <dbReference type="ARBA" id="ARBA00022692"/>
    </source>
</evidence>
<dbReference type="PANTHER" id="PTHR32552:SF81">
    <property type="entry name" value="TONB-DEPENDENT OUTER MEMBRANE RECEPTOR"/>
    <property type="match status" value="1"/>
</dbReference>
<gene>
    <name evidence="18" type="ORF">DZC52_11000</name>
</gene>
<evidence type="ECO:0000256" key="7">
    <source>
        <dbReference type="ARBA" id="ARBA00023004"/>
    </source>
</evidence>
<evidence type="ECO:0000256" key="3">
    <source>
        <dbReference type="ARBA" id="ARBA00022452"/>
    </source>
</evidence>
<dbReference type="PROSITE" id="PS01156">
    <property type="entry name" value="TONB_DEPENDENT_REC_2"/>
    <property type="match status" value="1"/>
</dbReference>
<feature type="domain" description="TonB-dependent receptor-like beta-barrel" evidence="16">
    <location>
        <begin position="247"/>
        <end position="662"/>
    </location>
</feature>
<evidence type="ECO:0000256" key="8">
    <source>
        <dbReference type="ARBA" id="ARBA00023065"/>
    </source>
</evidence>
<dbReference type="RefSeq" id="WP_116651185.1">
    <property type="nucleotide sequence ID" value="NZ_QUZK01000041.1"/>
</dbReference>
<proteinExistence type="inferred from homology"/>
<keyword evidence="8" id="KW-0406">Ion transport</keyword>
<sequence>MKTTHLLGGLLLALPIAVPAQSELPPWQDEPMVVTADFRAPDVFDLGTSVTVIDGETVWQRGASHLQHVLNTAPNVNFSTGTSRGRFFQIRGIGSRSQFVEPMNASVGLLIDGIDLTGLGGAATTLDVEQIEILRGPQGTLFGANALAGLINIVSGSPTEVFTSRVEASVGNYGMRRFEGVISGPINDQLGYRLAYANHQSDGFQDNAFLDRDDVQLIDEQTFRGKLRWEPADNLRVDLTGLFLDVDNGYDGFSLDNTRTTLSDEPGHDRQETVAGSVRVSWRAHREFSIEALASRTDADLEYGYDEDWSFDGFCEVYDCIYDGYSSFDNYIRGDRNTTVDLRAVSNTSAGELGWVVGAYSRDQSQDLRREYTYIEEDFLFDYDSESRAVYGQLDVPLAERLELVAGLRREQRDVRYSDSDGAAFQPDENMWGGKLALEYRTAGGGLAYALASRGYKAGGVNSNSLIPDSQREFATELMWNYELGLKTRLLDGRLDLRTAVFFQDRDDIQTEQSLVEPIEGDNCPCQFIEYKTNATAGRSYGLEAEINWHINRAVRAFASVGLLESQFDDFLNYSHVDADPDTGEPYDMDGRELPHAPGYMFNLGAVFQLSEHWYARVEAEGKDGFFFSSRHETRADPYEMFHARLGYRSQHWDLALWARNITDEDIKTRGFGGFGNDPRDGYAVEPYFQYGEPRVVGVTAAYVF</sequence>
<keyword evidence="11 12" id="KW-0998">Cell outer membrane</keyword>
<keyword evidence="7" id="KW-0408">Iron</keyword>
<keyword evidence="2 12" id="KW-0813">Transport</keyword>
<dbReference type="EMBL" id="QUZK01000041">
    <property type="protein sequence ID" value="RFF29951.1"/>
    <property type="molecule type" value="Genomic_DNA"/>
</dbReference>
<comment type="caution">
    <text evidence="18">The sequence shown here is derived from an EMBL/GenBank/DDBJ whole genome shotgun (WGS) entry which is preliminary data.</text>
</comment>
<feature type="signal peptide" evidence="15">
    <location>
        <begin position="1"/>
        <end position="20"/>
    </location>
</feature>
<dbReference type="PANTHER" id="PTHR32552">
    <property type="entry name" value="FERRICHROME IRON RECEPTOR-RELATED"/>
    <property type="match status" value="1"/>
</dbReference>
<dbReference type="InterPro" id="IPR039426">
    <property type="entry name" value="TonB-dep_rcpt-like"/>
</dbReference>
<evidence type="ECO:0000256" key="10">
    <source>
        <dbReference type="ARBA" id="ARBA00023136"/>
    </source>
</evidence>